<evidence type="ECO:0000256" key="1">
    <source>
        <dbReference type="SAM" id="MobiDB-lite"/>
    </source>
</evidence>
<sequence>MVLLLEDVENERKQIDSLTAALAQEKEAGEKLMNEHSKERHSMKMQMDRNNAGLQELQQQLDREKEKSAGSEAALQRERARMDALMTEAEEAGSIDAGRFVDLEASLQSKTDDLNSALQREKTLSKKLKAMLEARQGASTSQLEDEKVCQRGRGW</sequence>
<evidence type="ECO:0000313" key="3">
    <source>
        <dbReference type="RefSeq" id="XP_014669814.1"/>
    </source>
</evidence>
<evidence type="ECO:0000313" key="2">
    <source>
        <dbReference type="Proteomes" id="UP000695022"/>
    </source>
</evidence>
<dbReference type="GeneID" id="106810861"/>
<dbReference type="Proteomes" id="UP000695022">
    <property type="component" value="Unplaced"/>
</dbReference>
<protein>
    <submittedName>
        <fullName evidence="3">Cortactin-binding protein 2-like</fullName>
    </submittedName>
</protein>
<proteinExistence type="predicted"/>
<feature type="compositionally biased region" description="Basic and acidic residues" evidence="1">
    <location>
        <begin position="61"/>
        <end position="79"/>
    </location>
</feature>
<dbReference type="RefSeq" id="XP_014669814.1">
    <property type="nucleotide sequence ID" value="XM_014814328.1"/>
</dbReference>
<accession>A0ABM1EC93</accession>
<gene>
    <name evidence="3" type="primary">LOC106810861</name>
</gene>
<organism evidence="2 3">
    <name type="scientific">Priapulus caudatus</name>
    <name type="common">Priapulid worm</name>
    <dbReference type="NCBI Taxonomy" id="37621"/>
    <lineage>
        <taxon>Eukaryota</taxon>
        <taxon>Metazoa</taxon>
        <taxon>Ecdysozoa</taxon>
        <taxon>Scalidophora</taxon>
        <taxon>Priapulida</taxon>
        <taxon>Priapulimorpha</taxon>
        <taxon>Priapulimorphida</taxon>
        <taxon>Priapulidae</taxon>
        <taxon>Priapulus</taxon>
    </lineage>
</organism>
<reference evidence="3" key="1">
    <citation type="submission" date="2025-08" db="UniProtKB">
        <authorList>
            <consortium name="RefSeq"/>
        </authorList>
    </citation>
    <scope>IDENTIFICATION</scope>
</reference>
<feature type="region of interest" description="Disordered" evidence="1">
    <location>
        <begin position="55"/>
        <end position="79"/>
    </location>
</feature>
<keyword evidence="2" id="KW-1185">Reference proteome</keyword>
<name>A0ABM1EC93_PRICU</name>
<feature type="region of interest" description="Disordered" evidence="1">
    <location>
        <begin position="134"/>
        <end position="155"/>
    </location>
</feature>